<reference evidence="4 5" key="1">
    <citation type="submission" date="2021-04" db="EMBL/GenBank/DDBJ databases">
        <authorList>
            <person name="Bliznina A."/>
        </authorList>
    </citation>
    <scope>NUCLEOTIDE SEQUENCE [LARGE SCALE GENOMIC DNA]</scope>
</reference>
<dbReference type="Gene3D" id="1.20.1050.10">
    <property type="match status" value="1"/>
</dbReference>
<dbReference type="EMBL" id="OU015568">
    <property type="protein sequence ID" value="CAG5091362.1"/>
    <property type="molecule type" value="Genomic_DNA"/>
</dbReference>
<evidence type="ECO:0000259" key="2">
    <source>
        <dbReference type="PROSITE" id="PS50404"/>
    </source>
</evidence>
<accession>A0ABN7S841</accession>
<dbReference type="InterPro" id="IPR004045">
    <property type="entry name" value="Glutathione_S-Trfase_N"/>
</dbReference>
<dbReference type="SUPFAM" id="SSF47616">
    <property type="entry name" value="GST C-terminal domain-like"/>
    <property type="match status" value="1"/>
</dbReference>
<dbReference type="InterPro" id="IPR010987">
    <property type="entry name" value="Glutathione-S-Trfase_C-like"/>
</dbReference>
<gene>
    <name evidence="4" type="ORF">OKIOD_LOCUS4562</name>
</gene>
<feature type="domain" description="GST C-terminal" evidence="3">
    <location>
        <begin position="83"/>
        <end position="218"/>
    </location>
</feature>
<feature type="domain" description="GST N-terminal" evidence="2">
    <location>
        <begin position="2"/>
        <end position="81"/>
    </location>
</feature>
<keyword evidence="5" id="KW-1185">Reference proteome</keyword>
<evidence type="ECO:0000313" key="5">
    <source>
        <dbReference type="Proteomes" id="UP001158576"/>
    </source>
</evidence>
<dbReference type="PROSITE" id="PS50404">
    <property type="entry name" value="GST_NTER"/>
    <property type="match status" value="1"/>
</dbReference>
<dbReference type="PROSITE" id="PS50405">
    <property type="entry name" value="GST_CTER"/>
    <property type="match status" value="1"/>
</dbReference>
<evidence type="ECO:0000256" key="1">
    <source>
        <dbReference type="ARBA" id="ARBA00012452"/>
    </source>
</evidence>
<dbReference type="CDD" id="cd03039">
    <property type="entry name" value="GST_N_Sigma_like"/>
    <property type="match status" value="1"/>
</dbReference>
<dbReference type="PANTHER" id="PTHR11571:SF150">
    <property type="entry name" value="GLUTATHIONE S-TRANSFERASE"/>
    <property type="match status" value="1"/>
</dbReference>
<proteinExistence type="predicted"/>
<sequence>MAKIELIYFSCHGRVFVIRTLLELSGIEFEDTRLEWRSEKFASQKDEFPLGQLPVLKVDGVSFSQTKAIIAFCLKQTTFKKLKGVESLKADMVYESIEEAWMKMLKPGYVAKAAVDQDDLTEQGRVFYKAVKAGAVEAFIQIEKILKYAHVTDMVIGGKRSVADLMLLNLWIFVDDPRVNVHGYFKENCPTGVKVVERLMQDPKIEEIVAKARQVRFLPY</sequence>
<evidence type="ECO:0000259" key="3">
    <source>
        <dbReference type="PROSITE" id="PS50405"/>
    </source>
</evidence>
<protein>
    <recommendedName>
        <fullName evidence="1">glutathione transferase</fullName>
        <ecNumber evidence="1">2.5.1.18</ecNumber>
    </recommendedName>
</protein>
<evidence type="ECO:0000313" key="4">
    <source>
        <dbReference type="EMBL" id="CAG5091362.1"/>
    </source>
</evidence>
<dbReference type="InterPro" id="IPR050213">
    <property type="entry name" value="GST_superfamily"/>
</dbReference>
<dbReference type="Proteomes" id="UP001158576">
    <property type="component" value="Chromosome PAR"/>
</dbReference>
<name>A0ABN7S841_OIKDI</name>
<dbReference type="Pfam" id="PF02798">
    <property type="entry name" value="GST_N"/>
    <property type="match status" value="1"/>
</dbReference>
<dbReference type="InterPro" id="IPR036282">
    <property type="entry name" value="Glutathione-S-Trfase_C_sf"/>
</dbReference>
<dbReference type="Gene3D" id="3.40.30.10">
    <property type="entry name" value="Glutaredoxin"/>
    <property type="match status" value="1"/>
</dbReference>
<dbReference type="InterPro" id="IPR036249">
    <property type="entry name" value="Thioredoxin-like_sf"/>
</dbReference>
<organism evidence="4 5">
    <name type="scientific">Oikopleura dioica</name>
    <name type="common">Tunicate</name>
    <dbReference type="NCBI Taxonomy" id="34765"/>
    <lineage>
        <taxon>Eukaryota</taxon>
        <taxon>Metazoa</taxon>
        <taxon>Chordata</taxon>
        <taxon>Tunicata</taxon>
        <taxon>Appendicularia</taxon>
        <taxon>Copelata</taxon>
        <taxon>Oikopleuridae</taxon>
        <taxon>Oikopleura</taxon>
    </lineage>
</organism>
<dbReference type="SUPFAM" id="SSF52833">
    <property type="entry name" value="Thioredoxin-like"/>
    <property type="match status" value="1"/>
</dbReference>
<dbReference type="PANTHER" id="PTHR11571">
    <property type="entry name" value="GLUTATHIONE S-TRANSFERASE"/>
    <property type="match status" value="1"/>
</dbReference>
<dbReference type="EC" id="2.5.1.18" evidence="1"/>